<dbReference type="InterPro" id="IPR044730">
    <property type="entry name" value="RNase_H-like_dom_plant"/>
</dbReference>
<evidence type="ECO:0000313" key="2">
    <source>
        <dbReference type="Proteomes" id="UP001151287"/>
    </source>
</evidence>
<protein>
    <recommendedName>
        <fullName evidence="3">RNase H type-1 domain-containing protein</fullName>
    </recommendedName>
</protein>
<dbReference type="OrthoDB" id="1733298at2759"/>
<accession>A0A9Q0C6A3</accession>
<dbReference type="Proteomes" id="UP001151287">
    <property type="component" value="Unassembled WGS sequence"/>
</dbReference>
<dbReference type="CDD" id="cd06222">
    <property type="entry name" value="RNase_H_like"/>
    <property type="match status" value="1"/>
</dbReference>
<gene>
    <name evidence="1" type="ORF">LUZ63_019493</name>
</gene>
<dbReference type="InterPro" id="IPR036397">
    <property type="entry name" value="RNaseH_sf"/>
</dbReference>
<dbReference type="GO" id="GO:0003676">
    <property type="term" value="F:nucleic acid binding"/>
    <property type="evidence" value="ECO:0007669"/>
    <property type="project" value="InterPro"/>
</dbReference>
<dbReference type="SUPFAM" id="SSF53098">
    <property type="entry name" value="Ribonuclease H-like"/>
    <property type="match status" value="1"/>
</dbReference>
<keyword evidence="2" id="KW-1185">Reference proteome</keyword>
<reference evidence="1" key="1">
    <citation type="journal article" date="2022" name="Cell">
        <title>Repeat-based holocentromeres influence genome architecture and karyotype evolution.</title>
        <authorList>
            <person name="Hofstatter P.G."/>
            <person name="Thangavel G."/>
            <person name="Lux T."/>
            <person name="Neumann P."/>
            <person name="Vondrak T."/>
            <person name="Novak P."/>
            <person name="Zhang M."/>
            <person name="Costa L."/>
            <person name="Castellani M."/>
            <person name="Scott A."/>
            <person name="Toegelov H."/>
            <person name="Fuchs J."/>
            <person name="Mata-Sucre Y."/>
            <person name="Dias Y."/>
            <person name="Vanzela A.L.L."/>
            <person name="Huettel B."/>
            <person name="Almeida C.C.S."/>
            <person name="Simkova H."/>
            <person name="Souza G."/>
            <person name="Pedrosa-Harand A."/>
            <person name="Macas J."/>
            <person name="Mayer K.F.X."/>
            <person name="Houben A."/>
            <person name="Marques A."/>
        </authorList>
    </citation>
    <scope>NUCLEOTIDE SEQUENCE</scope>
    <source>
        <strain evidence="1">RhyBre1mFocal</strain>
    </source>
</reference>
<dbReference type="Gene3D" id="3.30.420.10">
    <property type="entry name" value="Ribonuclease H-like superfamily/Ribonuclease H"/>
    <property type="match status" value="1"/>
</dbReference>
<sequence>MSQGSLHQLSCFLVGPSTLSSRVSLAQLLLERRKKMPQGDDYPQLSASLGTYALKMNRVPDPCQLCGNEVDSGAHVLFKCPAARGFWLASQLGLYSNALPDDPTLLLQGIMSSIQPELFSSFANHLWALWKHRCNAVHGRKAFSAAAGLSIVMGMTLLTKLTGNFTKPNLQQERSQESALNSEEGMHCWIDGSFDANGEGGWAFVLLEQGSICWYGLDCGSISSPFHGELNAFRLAIKHLQHQGIQSCTIHTNCQLLANLLNGVRVFIDI</sequence>
<comment type="caution">
    <text evidence="1">The sequence shown here is derived from an EMBL/GenBank/DDBJ whole genome shotgun (WGS) entry which is preliminary data.</text>
</comment>
<organism evidence="1 2">
    <name type="scientific">Rhynchospora breviuscula</name>
    <dbReference type="NCBI Taxonomy" id="2022672"/>
    <lineage>
        <taxon>Eukaryota</taxon>
        <taxon>Viridiplantae</taxon>
        <taxon>Streptophyta</taxon>
        <taxon>Embryophyta</taxon>
        <taxon>Tracheophyta</taxon>
        <taxon>Spermatophyta</taxon>
        <taxon>Magnoliopsida</taxon>
        <taxon>Liliopsida</taxon>
        <taxon>Poales</taxon>
        <taxon>Cyperaceae</taxon>
        <taxon>Cyperoideae</taxon>
        <taxon>Rhynchosporeae</taxon>
        <taxon>Rhynchospora</taxon>
    </lineage>
</organism>
<dbReference type="AlphaFoldDB" id="A0A9Q0C6A3"/>
<evidence type="ECO:0000313" key="1">
    <source>
        <dbReference type="EMBL" id="KAJ1688103.1"/>
    </source>
</evidence>
<evidence type="ECO:0008006" key="3">
    <source>
        <dbReference type="Google" id="ProtNLM"/>
    </source>
</evidence>
<dbReference type="InterPro" id="IPR012337">
    <property type="entry name" value="RNaseH-like_sf"/>
</dbReference>
<proteinExistence type="predicted"/>
<name>A0A9Q0C6A3_9POAL</name>
<dbReference type="EMBL" id="JAMQYH010000005">
    <property type="protein sequence ID" value="KAJ1688103.1"/>
    <property type="molecule type" value="Genomic_DNA"/>
</dbReference>